<dbReference type="Proteomes" id="UP000466187">
    <property type="component" value="Chromosome"/>
</dbReference>
<evidence type="ECO:0000256" key="1">
    <source>
        <dbReference type="SAM" id="Phobius"/>
    </source>
</evidence>
<keyword evidence="1" id="KW-1133">Transmembrane helix</keyword>
<sequence length="200" mass="21040">MVECPQGHSNPAGWQLCGECGSPIEATPDLSRDVWYRAKWAIAGASVLAVIALSAAIIAFMATGGDGQAGPPAGASADKATILEWWSQARAPFGDLQRSLTDARRALATVDRTAMDEACRQMHDTAAVDLRAHLPAPTPQLTSELEAAVEDAHAAAHMCLSVLARSTNSYDGEFPVDVEQADEHLLAAQELVRQALAGAP</sequence>
<evidence type="ECO:0000313" key="3">
    <source>
        <dbReference type="Proteomes" id="UP000466187"/>
    </source>
</evidence>
<accession>A0A7I7WLQ6</accession>
<protein>
    <submittedName>
        <fullName evidence="2">Uncharacterized protein</fullName>
    </submittedName>
</protein>
<dbReference type="RefSeq" id="WP_163686564.1">
    <property type="nucleotide sequence ID" value="NZ_AP022608.1"/>
</dbReference>
<dbReference type="EMBL" id="AP022608">
    <property type="protein sequence ID" value="BBZ17912.1"/>
    <property type="molecule type" value="Genomic_DNA"/>
</dbReference>
<keyword evidence="1" id="KW-0812">Transmembrane</keyword>
<reference evidence="2 3" key="1">
    <citation type="journal article" date="2019" name="Emerg. Microbes Infect.">
        <title>Comprehensive subspecies identification of 175 nontuberculous mycobacteria species based on 7547 genomic profiles.</title>
        <authorList>
            <person name="Matsumoto Y."/>
            <person name="Kinjo T."/>
            <person name="Motooka D."/>
            <person name="Nabeya D."/>
            <person name="Jung N."/>
            <person name="Uechi K."/>
            <person name="Horii T."/>
            <person name="Iida T."/>
            <person name="Fujita J."/>
            <person name="Nakamura S."/>
        </authorList>
    </citation>
    <scope>NUCLEOTIDE SEQUENCE [LARGE SCALE GENOMIC DNA]</scope>
    <source>
        <strain evidence="2 3">JCM 12688</strain>
    </source>
</reference>
<gene>
    <name evidence="2" type="ORF">MGAD_22470</name>
</gene>
<keyword evidence="1" id="KW-0472">Membrane</keyword>
<feature type="transmembrane region" description="Helical" evidence="1">
    <location>
        <begin position="40"/>
        <end position="62"/>
    </location>
</feature>
<dbReference type="KEGG" id="mgad:MGAD_22470"/>
<evidence type="ECO:0000313" key="2">
    <source>
        <dbReference type="EMBL" id="BBZ17912.1"/>
    </source>
</evidence>
<organism evidence="2 3">
    <name type="scientific">Mycolicibacterium gadium</name>
    <name type="common">Mycobacterium gadium</name>
    <dbReference type="NCBI Taxonomy" id="1794"/>
    <lineage>
        <taxon>Bacteria</taxon>
        <taxon>Bacillati</taxon>
        <taxon>Actinomycetota</taxon>
        <taxon>Actinomycetes</taxon>
        <taxon>Mycobacteriales</taxon>
        <taxon>Mycobacteriaceae</taxon>
        <taxon>Mycolicibacterium</taxon>
    </lineage>
</organism>
<name>A0A7I7WLQ6_MYCGU</name>
<dbReference type="AlphaFoldDB" id="A0A7I7WLQ6"/>
<proteinExistence type="predicted"/>